<dbReference type="AlphaFoldDB" id="A0A4Q4KIG2"/>
<dbReference type="Pfam" id="PF08877">
    <property type="entry name" value="MepB-like"/>
    <property type="match status" value="1"/>
</dbReference>
<protein>
    <submittedName>
        <fullName evidence="1">MepB family protein</fullName>
    </submittedName>
</protein>
<keyword evidence="2" id="KW-1185">Reference proteome</keyword>
<organism evidence="1 2">
    <name type="scientific">Brumimicrobium glaciale</name>
    <dbReference type="NCBI Taxonomy" id="200475"/>
    <lineage>
        <taxon>Bacteria</taxon>
        <taxon>Pseudomonadati</taxon>
        <taxon>Bacteroidota</taxon>
        <taxon>Flavobacteriia</taxon>
        <taxon>Flavobacteriales</taxon>
        <taxon>Crocinitomicaceae</taxon>
        <taxon>Brumimicrobium</taxon>
    </lineage>
</organism>
<reference evidence="1 2" key="1">
    <citation type="submission" date="2019-02" db="EMBL/GenBank/DDBJ databases">
        <title>Genome sequence of the sea-ice species Brumimicrobium glaciale.</title>
        <authorList>
            <person name="Bowman J.P."/>
        </authorList>
    </citation>
    <scope>NUCLEOTIDE SEQUENCE [LARGE SCALE GENOMIC DNA]</scope>
    <source>
        <strain evidence="1 2">IC156</strain>
    </source>
</reference>
<dbReference type="Gene3D" id="3.40.1350.140">
    <property type="entry name" value="MepB-like"/>
    <property type="match status" value="1"/>
</dbReference>
<dbReference type="PIRSF" id="PIRSF032285">
    <property type="entry name" value="UCP032285"/>
    <property type="match status" value="1"/>
</dbReference>
<dbReference type="EMBL" id="SETE01000005">
    <property type="protein sequence ID" value="RYM33012.1"/>
    <property type="molecule type" value="Genomic_DNA"/>
</dbReference>
<dbReference type="InterPro" id="IPR011235">
    <property type="entry name" value="MepB-like"/>
</dbReference>
<dbReference type="InterPro" id="IPR038231">
    <property type="entry name" value="MepB-like_sf"/>
</dbReference>
<name>A0A4Q4KIG2_9FLAO</name>
<dbReference type="Proteomes" id="UP000293952">
    <property type="component" value="Unassembled WGS sequence"/>
</dbReference>
<dbReference type="OrthoDB" id="4954833at2"/>
<evidence type="ECO:0000313" key="1">
    <source>
        <dbReference type="EMBL" id="RYM33012.1"/>
    </source>
</evidence>
<accession>A0A4Q4KIG2</accession>
<proteinExistence type="predicted"/>
<sequence>MKTPEIELIDSQLFKPQGRKLSNIKIEPESKEYLAHTFHLDGQKVVFRKAKITPTKTGQFVTIWKRNQKGITAPFSITDDFESMIILTQKQDSIGVFIFPKAVLHQNKIISDDKKDGKRGIRVYPPWDIPTSKQALKTQEWQTKYFFELIIDN</sequence>
<comment type="caution">
    <text evidence="1">The sequence shown here is derived from an EMBL/GenBank/DDBJ whole genome shotgun (WGS) entry which is preliminary data.</text>
</comment>
<gene>
    <name evidence="1" type="ORF">ERX46_13255</name>
</gene>
<evidence type="ECO:0000313" key="2">
    <source>
        <dbReference type="Proteomes" id="UP000293952"/>
    </source>
</evidence>
<dbReference type="RefSeq" id="WP_130094349.1">
    <property type="nucleotide sequence ID" value="NZ_SETE01000005.1"/>
</dbReference>